<gene>
    <name evidence="1" type="ORF">ABEB36_000331</name>
</gene>
<name>A0ABD1FCT8_HYPHA</name>
<evidence type="ECO:0000313" key="1">
    <source>
        <dbReference type="EMBL" id="KAL1516413.1"/>
    </source>
</evidence>
<sequence length="149" mass="17407">MDEYGANCLPKKPQWNHTKTKALKCIELKMADTMKIYKDFYSKKNKIYQDTYILKWCKSTIPKRHRNVTVIKKSISIEYSVPALDDIHKKICREAFCDILEIKGDRIQGLMKRYQSGKILMEGRGVDRVKGKNYEKKNSVSKLLRASKA</sequence>
<protein>
    <submittedName>
        <fullName evidence="1">Uncharacterized protein</fullName>
    </submittedName>
</protein>
<comment type="caution">
    <text evidence="1">The sequence shown here is derived from an EMBL/GenBank/DDBJ whole genome shotgun (WGS) entry which is preliminary data.</text>
</comment>
<reference evidence="1 2" key="1">
    <citation type="submission" date="2024-05" db="EMBL/GenBank/DDBJ databases">
        <title>Genetic variation in Jamaican populations of the coffee berry borer (Hypothenemus hampei).</title>
        <authorList>
            <person name="Errbii M."/>
            <person name="Myrie A."/>
        </authorList>
    </citation>
    <scope>NUCLEOTIDE SEQUENCE [LARGE SCALE GENOMIC DNA]</scope>
    <source>
        <strain evidence="1">JA-Hopewell-2020-01-JO</strain>
        <tissue evidence="1">Whole body</tissue>
    </source>
</reference>
<organism evidence="1 2">
    <name type="scientific">Hypothenemus hampei</name>
    <name type="common">Coffee berry borer</name>
    <dbReference type="NCBI Taxonomy" id="57062"/>
    <lineage>
        <taxon>Eukaryota</taxon>
        <taxon>Metazoa</taxon>
        <taxon>Ecdysozoa</taxon>
        <taxon>Arthropoda</taxon>
        <taxon>Hexapoda</taxon>
        <taxon>Insecta</taxon>
        <taxon>Pterygota</taxon>
        <taxon>Neoptera</taxon>
        <taxon>Endopterygota</taxon>
        <taxon>Coleoptera</taxon>
        <taxon>Polyphaga</taxon>
        <taxon>Cucujiformia</taxon>
        <taxon>Curculionidae</taxon>
        <taxon>Scolytinae</taxon>
        <taxon>Hypothenemus</taxon>
    </lineage>
</organism>
<accession>A0ABD1FCT8</accession>
<dbReference type="Proteomes" id="UP001566132">
    <property type="component" value="Unassembled WGS sequence"/>
</dbReference>
<keyword evidence="2" id="KW-1185">Reference proteome</keyword>
<dbReference type="EMBL" id="JBDJPC010000001">
    <property type="protein sequence ID" value="KAL1516413.1"/>
    <property type="molecule type" value="Genomic_DNA"/>
</dbReference>
<proteinExistence type="predicted"/>
<dbReference type="AlphaFoldDB" id="A0ABD1FCT8"/>
<evidence type="ECO:0000313" key="2">
    <source>
        <dbReference type="Proteomes" id="UP001566132"/>
    </source>
</evidence>